<feature type="domain" description="DUF7919" evidence="1">
    <location>
        <begin position="1"/>
        <end position="60"/>
    </location>
</feature>
<comment type="caution">
    <text evidence="2">The sequence shown here is derived from an EMBL/GenBank/DDBJ whole genome shotgun (WGS) entry which is preliminary data.</text>
</comment>
<dbReference type="InterPro" id="IPR057679">
    <property type="entry name" value="DUF7919"/>
</dbReference>
<evidence type="ECO:0000259" key="1">
    <source>
        <dbReference type="Pfam" id="PF25535"/>
    </source>
</evidence>
<reference evidence="2 3" key="1">
    <citation type="journal article" date="2015" name="Nature">
        <title>rRNA introns, odd ribosomes, and small enigmatic genomes across a large radiation of phyla.</title>
        <authorList>
            <person name="Brown C.T."/>
            <person name="Hug L.A."/>
            <person name="Thomas B.C."/>
            <person name="Sharon I."/>
            <person name="Castelle C.J."/>
            <person name="Singh A."/>
            <person name="Wilkins M.J."/>
            <person name="Williams K.H."/>
            <person name="Banfield J.F."/>
        </authorList>
    </citation>
    <scope>NUCLEOTIDE SEQUENCE [LARGE SCALE GENOMIC DNA]</scope>
</reference>
<dbReference type="EMBL" id="LCIE01000029">
    <property type="protein sequence ID" value="KKT48437.1"/>
    <property type="molecule type" value="Genomic_DNA"/>
</dbReference>
<dbReference type="AlphaFoldDB" id="A0A0G1JWY4"/>
<gene>
    <name evidence="2" type="ORF">UW41_C0029G0004</name>
</gene>
<proteinExistence type="predicted"/>
<protein>
    <recommendedName>
        <fullName evidence="1">DUF7919 domain-containing protein</fullName>
    </recommendedName>
</protein>
<evidence type="ECO:0000313" key="3">
    <source>
        <dbReference type="Proteomes" id="UP000034172"/>
    </source>
</evidence>
<name>A0A0G1JWY4_9BACT</name>
<accession>A0A0G1JWY4</accession>
<dbReference type="Proteomes" id="UP000034172">
    <property type="component" value="Unassembled WGS sequence"/>
</dbReference>
<dbReference type="STRING" id="1618392.UW41_C0029G0004"/>
<organism evidence="2 3">
    <name type="scientific">Candidatus Collierbacteria bacterium GW2011_GWC2_44_18</name>
    <dbReference type="NCBI Taxonomy" id="1618392"/>
    <lineage>
        <taxon>Bacteria</taxon>
        <taxon>Candidatus Collieribacteriota</taxon>
    </lineage>
</organism>
<sequence>MGWHDCEYLHTGTLKYGTKSSGDVTLVFANDHAWVMPDMILHYVADHSWAPPVAFVHDVMAVECTGSERRQTRGRPEIRPVPVGYLSGSFQTGSAPAGFLEKLEALMKKVGSDYTLTLVKPKAPQDKVWR</sequence>
<evidence type="ECO:0000313" key="2">
    <source>
        <dbReference type="EMBL" id="KKT48437.1"/>
    </source>
</evidence>
<dbReference type="Pfam" id="PF25535">
    <property type="entry name" value="DUF7919"/>
    <property type="match status" value="1"/>
</dbReference>